<evidence type="ECO:0000259" key="8">
    <source>
        <dbReference type="PROSITE" id="PS51085"/>
    </source>
</evidence>
<evidence type="ECO:0000256" key="2">
    <source>
        <dbReference type="ARBA" id="ARBA00022630"/>
    </source>
</evidence>
<evidence type="ECO:0000313" key="11">
    <source>
        <dbReference type="Proteomes" id="UP000004816"/>
    </source>
</evidence>
<dbReference type="OrthoDB" id="502624at2"/>
<keyword evidence="7" id="KW-0411">Iron-sulfur</keyword>
<dbReference type="Proteomes" id="UP000004816">
    <property type="component" value="Unassembled WGS sequence"/>
</dbReference>
<evidence type="ECO:0000256" key="7">
    <source>
        <dbReference type="ARBA" id="ARBA00023014"/>
    </source>
</evidence>
<gene>
    <name evidence="10" type="ORF">HMPREF9336_02012</name>
</gene>
<dbReference type="RefSeq" id="WP_007469982.1">
    <property type="nucleotide sequence ID" value="NZ_KI391953.1"/>
</dbReference>
<dbReference type="Pfam" id="PF00970">
    <property type="entry name" value="FAD_binding_6"/>
    <property type="match status" value="1"/>
</dbReference>
<dbReference type="InterPro" id="IPR012675">
    <property type="entry name" value="Beta-grasp_dom_sf"/>
</dbReference>
<dbReference type="Gene3D" id="2.40.30.10">
    <property type="entry name" value="Translation factors"/>
    <property type="match status" value="1"/>
</dbReference>
<evidence type="ECO:0000256" key="5">
    <source>
        <dbReference type="ARBA" id="ARBA00023002"/>
    </source>
</evidence>
<reference evidence="10 11" key="1">
    <citation type="journal article" date="2011" name="Stand. Genomic Sci.">
        <title>High quality draft genome sequence of Segniliparus rugosus CDC 945(T)= (ATCC BAA-974(T)).</title>
        <authorList>
            <person name="Earl A.M."/>
            <person name="Desjardins C.A."/>
            <person name="Fitzgerald M.G."/>
            <person name="Arachchi H.M."/>
            <person name="Zeng Q."/>
            <person name="Mehta T."/>
            <person name="Griggs A."/>
            <person name="Birren B.W."/>
            <person name="Toney N.C."/>
            <person name="Carr J."/>
            <person name="Posey J."/>
            <person name="Butler W.R."/>
        </authorList>
    </citation>
    <scope>NUCLEOTIDE SEQUENCE [LARGE SCALE GENOMIC DNA]</scope>
    <source>
        <strain evidence="11">ATCC BAA-974 / DSM 45345 / CCUG 50838 / CIP 108380 / JCM 13579 / CDC 945</strain>
    </source>
</reference>
<evidence type="ECO:0000256" key="3">
    <source>
        <dbReference type="ARBA" id="ARBA00022714"/>
    </source>
</evidence>
<protein>
    <recommendedName>
        <fullName evidence="12">Ferredoxin</fullName>
    </recommendedName>
</protein>
<evidence type="ECO:0000259" key="9">
    <source>
        <dbReference type="PROSITE" id="PS51384"/>
    </source>
</evidence>
<dbReference type="PANTHER" id="PTHR47354:SF1">
    <property type="entry name" value="CARNITINE MONOOXYGENASE REDUCTASE SUBUNIT"/>
    <property type="match status" value="1"/>
</dbReference>
<dbReference type="Gene3D" id="3.10.20.30">
    <property type="match status" value="1"/>
</dbReference>
<comment type="caution">
    <text evidence="10">The sequence shown here is derived from an EMBL/GenBank/DDBJ whole genome shotgun (WGS) entry which is preliminary data.</text>
</comment>
<dbReference type="Gene3D" id="3.40.50.80">
    <property type="entry name" value="Nucleotide-binding domain of ferredoxin-NADP reductase (FNR) module"/>
    <property type="match status" value="1"/>
</dbReference>
<dbReference type="InterPro" id="IPR001041">
    <property type="entry name" value="2Fe-2S_ferredoxin-type"/>
</dbReference>
<dbReference type="InterPro" id="IPR008333">
    <property type="entry name" value="Cbr1-like_FAD-bd_dom"/>
</dbReference>
<proteinExistence type="predicted"/>
<dbReference type="InterPro" id="IPR017938">
    <property type="entry name" value="Riboflavin_synthase-like_b-brl"/>
</dbReference>
<dbReference type="PROSITE" id="PS51085">
    <property type="entry name" value="2FE2S_FER_2"/>
    <property type="match status" value="1"/>
</dbReference>
<dbReference type="Pfam" id="PF00111">
    <property type="entry name" value="Fer2"/>
    <property type="match status" value="1"/>
</dbReference>
<dbReference type="GO" id="GO:0051537">
    <property type="term" value="F:2 iron, 2 sulfur cluster binding"/>
    <property type="evidence" value="ECO:0007669"/>
    <property type="project" value="UniProtKB-KW"/>
</dbReference>
<organism evidence="10 11">
    <name type="scientific">Segniliparus rugosus (strain ATCC BAA-974 / DSM 45345 / CCUG 50838 / CIP 108380 / JCM 13579 / CDC 945)</name>
    <dbReference type="NCBI Taxonomy" id="679197"/>
    <lineage>
        <taxon>Bacteria</taxon>
        <taxon>Bacillati</taxon>
        <taxon>Actinomycetota</taxon>
        <taxon>Actinomycetes</taxon>
        <taxon>Mycobacteriales</taxon>
        <taxon>Segniliparaceae</taxon>
        <taxon>Segniliparus</taxon>
    </lineage>
</organism>
<keyword evidence="2" id="KW-0285">Flavoprotein</keyword>
<keyword evidence="3" id="KW-0001">2Fe-2S</keyword>
<dbReference type="STRING" id="679197.HMPREF9336_02012"/>
<dbReference type="InterPro" id="IPR039261">
    <property type="entry name" value="FNR_nucleotide-bd"/>
</dbReference>
<evidence type="ECO:0008006" key="12">
    <source>
        <dbReference type="Google" id="ProtNLM"/>
    </source>
</evidence>
<comment type="cofactor">
    <cofactor evidence="1">
        <name>FAD</name>
        <dbReference type="ChEBI" id="CHEBI:57692"/>
    </cofactor>
</comment>
<evidence type="ECO:0000313" key="10">
    <source>
        <dbReference type="EMBL" id="EFV13131.1"/>
    </source>
</evidence>
<dbReference type="SUPFAM" id="SSF54292">
    <property type="entry name" value="2Fe-2S ferredoxin-like"/>
    <property type="match status" value="1"/>
</dbReference>
<dbReference type="PANTHER" id="PTHR47354">
    <property type="entry name" value="NADH OXIDOREDUCTASE HCR"/>
    <property type="match status" value="1"/>
</dbReference>
<sequence>MSLGFDLKEVPGDLYGKRRQEPALCLMALAAPYLPRLAKLTGLLVRATELEPRPVLEQRLVVRERELIAVNDDVVSLLLEAPDRAALPRWWPGAHIAVRLPSGLVRHYSLCGDPADTRSYRIAVRRVPDGAGSAEIHETLLPGAVLTVQGPRNAFPLLPAAMPTGPDAPISWGPRRIRFVAGGIGITPILPMLDYAERKGMDWSLFYSGRSRESMPFLGELERYDGRVVVRSDDVDGVPAPSEIVGDVDERDAIYCCGPPAMVTAAASALADRPAVGFHVERFVSAPIVDGKAFEVELASSGEVLHVSGQRSILDVVREARPDVSYACRQGFCGTCRVKLLSGDPEHLDNRLTSAQRQNGDMLICVSRAAGEGDRLVLDL</sequence>
<feature type="domain" description="FAD-binding FR-type" evidence="9">
    <location>
        <begin position="53"/>
        <end position="158"/>
    </location>
</feature>
<feature type="domain" description="2Fe-2S ferredoxin-type" evidence="8">
    <location>
        <begin position="294"/>
        <end position="380"/>
    </location>
</feature>
<evidence type="ECO:0000256" key="4">
    <source>
        <dbReference type="ARBA" id="ARBA00022723"/>
    </source>
</evidence>
<dbReference type="InterPro" id="IPR017927">
    <property type="entry name" value="FAD-bd_FR_type"/>
</dbReference>
<dbReference type="InterPro" id="IPR050415">
    <property type="entry name" value="MRET"/>
</dbReference>
<dbReference type="InterPro" id="IPR036010">
    <property type="entry name" value="2Fe-2S_ferredoxin-like_sf"/>
</dbReference>
<dbReference type="GO" id="GO:0046872">
    <property type="term" value="F:metal ion binding"/>
    <property type="evidence" value="ECO:0007669"/>
    <property type="project" value="UniProtKB-KW"/>
</dbReference>
<dbReference type="InterPro" id="IPR006058">
    <property type="entry name" value="2Fe2S_fd_BS"/>
</dbReference>
<dbReference type="EMBL" id="ACZI02000002">
    <property type="protein sequence ID" value="EFV13131.1"/>
    <property type="molecule type" value="Genomic_DNA"/>
</dbReference>
<dbReference type="eggNOG" id="COG1018">
    <property type="taxonomic scope" value="Bacteria"/>
</dbReference>
<dbReference type="PRINTS" id="PR00409">
    <property type="entry name" value="PHDIOXRDTASE"/>
</dbReference>
<dbReference type="CDD" id="cd00207">
    <property type="entry name" value="fer2"/>
    <property type="match status" value="1"/>
</dbReference>
<dbReference type="PROSITE" id="PS51384">
    <property type="entry name" value="FAD_FR"/>
    <property type="match status" value="1"/>
</dbReference>
<dbReference type="AlphaFoldDB" id="E5XR90"/>
<keyword evidence="11" id="KW-1185">Reference proteome</keyword>
<keyword evidence="4" id="KW-0479">Metal-binding</keyword>
<keyword evidence="5" id="KW-0560">Oxidoreductase</keyword>
<name>E5XR90_SEGRC</name>
<accession>E5XR90</accession>
<dbReference type="SUPFAM" id="SSF63380">
    <property type="entry name" value="Riboflavin synthase domain-like"/>
    <property type="match status" value="1"/>
</dbReference>
<dbReference type="SUPFAM" id="SSF52343">
    <property type="entry name" value="Ferredoxin reductase-like, C-terminal NADP-linked domain"/>
    <property type="match status" value="1"/>
</dbReference>
<keyword evidence="6" id="KW-0408">Iron</keyword>
<dbReference type="GO" id="GO:0016491">
    <property type="term" value="F:oxidoreductase activity"/>
    <property type="evidence" value="ECO:0007669"/>
    <property type="project" value="UniProtKB-KW"/>
</dbReference>
<dbReference type="HOGENOM" id="CLU_003827_17_0_11"/>
<evidence type="ECO:0000256" key="6">
    <source>
        <dbReference type="ARBA" id="ARBA00023004"/>
    </source>
</evidence>
<dbReference type="PROSITE" id="PS00197">
    <property type="entry name" value="2FE2S_FER_1"/>
    <property type="match status" value="1"/>
</dbReference>
<evidence type="ECO:0000256" key="1">
    <source>
        <dbReference type="ARBA" id="ARBA00001974"/>
    </source>
</evidence>
<dbReference type="CDD" id="cd06185">
    <property type="entry name" value="PDR_like"/>
    <property type="match status" value="1"/>
</dbReference>